<proteinExistence type="predicted"/>
<dbReference type="InterPro" id="IPR042095">
    <property type="entry name" value="SUMF_sf"/>
</dbReference>
<dbReference type="InterPro" id="IPR051043">
    <property type="entry name" value="Sulfatase_Mod_Factor_Kinase"/>
</dbReference>
<dbReference type="GO" id="GO:0052699">
    <property type="term" value="P:ergothioneine biosynthetic process"/>
    <property type="evidence" value="ECO:0007669"/>
    <property type="project" value="InterPro"/>
</dbReference>
<evidence type="ECO:0000256" key="1">
    <source>
        <dbReference type="ARBA" id="ARBA00023002"/>
    </source>
</evidence>
<dbReference type="NCBIfam" id="TIGR03440">
    <property type="entry name" value="egtB_TIGR03440"/>
    <property type="match status" value="1"/>
</dbReference>
<dbReference type="KEGG" id="tee:Tel_08885"/>
<gene>
    <name evidence="6" type="ORF">Tel_08885</name>
</gene>
<dbReference type="PANTHER" id="PTHR23150:SF36">
    <property type="entry name" value="HERCYNINE OXYGENASE"/>
    <property type="match status" value="1"/>
</dbReference>
<dbReference type="SUPFAM" id="SSF56436">
    <property type="entry name" value="C-type lectin-like"/>
    <property type="match status" value="1"/>
</dbReference>
<name>A0A0S2TDM3_9GAMM</name>
<dbReference type="InterPro" id="IPR017806">
    <property type="entry name" value="EgtB"/>
</dbReference>
<protein>
    <recommendedName>
        <fullName evidence="8">Sulfatase maturase</fullName>
    </recommendedName>
</protein>
<dbReference type="InterPro" id="IPR016187">
    <property type="entry name" value="CTDL_fold"/>
</dbReference>
<evidence type="ECO:0000259" key="5">
    <source>
        <dbReference type="Pfam" id="PF12867"/>
    </source>
</evidence>
<evidence type="ECO:0000313" key="7">
    <source>
        <dbReference type="Proteomes" id="UP000055136"/>
    </source>
</evidence>
<evidence type="ECO:0000256" key="2">
    <source>
        <dbReference type="ARBA" id="ARBA00023004"/>
    </source>
</evidence>
<dbReference type="InterPro" id="IPR024775">
    <property type="entry name" value="DinB-like"/>
</dbReference>
<keyword evidence="7" id="KW-1185">Reference proteome</keyword>
<dbReference type="EMBL" id="CP013099">
    <property type="protein sequence ID" value="ALP53260.1"/>
    <property type="molecule type" value="Genomic_DNA"/>
</dbReference>
<dbReference type="Pfam" id="PF03781">
    <property type="entry name" value="FGE-sulfatase"/>
    <property type="match status" value="2"/>
</dbReference>
<dbReference type="InterPro" id="IPR005532">
    <property type="entry name" value="SUMF_dom"/>
</dbReference>
<dbReference type="Gene3D" id="3.90.1580.10">
    <property type="entry name" value="paralog of FGE (formylglycine-generating enzyme)"/>
    <property type="match status" value="2"/>
</dbReference>
<keyword evidence="2" id="KW-0408">Iron</keyword>
<reference evidence="6" key="1">
    <citation type="submission" date="2015-10" db="EMBL/GenBank/DDBJ databases">
        <title>Description of Candidatus Tenderia electrophaga gen. nov, sp. nov., an Uncultivated Electroautotroph from a Biocathode Enrichment.</title>
        <authorList>
            <person name="Eddie B.J."/>
            <person name="Malanoski A.P."/>
            <person name="Wang Z."/>
            <person name="Hall R.J."/>
            <person name="Oh S.D."/>
            <person name="Heiner C."/>
            <person name="Lin B."/>
            <person name="Strycharz-Glaven S.M."/>
        </authorList>
    </citation>
    <scope>NUCLEOTIDE SEQUENCE [LARGE SCALE GENOMIC DNA]</scope>
    <source>
        <strain evidence="6">NRL1</strain>
    </source>
</reference>
<evidence type="ECO:0000313" key="6">
    <source>
        <dbReference type="EMBL" id="ALP53260.1"/>
    </source>
</evidence>
<organism evidence="6 7">
    <name type="scientific">Candidatus Tenderia electrophaga</name>
    <dbReference type="NCBI Taxonomy" id="1748243"/>
    <lineage>
        <taxon>Bacteria</taxon>
        <taxon>Pseudomonadati</taxon>
        <taxon>Pseudomonadota</taxon>
        <taxon>Gammaproteobacteria</taxon>
        <taxon>Candidatus Tenderiales</taxon>
        <taxon>Candidatus Tenderiaceae</taxon>
        <taxon>Candidatus Tenderia</taxon>
    </lineage>
</organism>
<dbReference type="Proteomes" id="UP000055136">
    <property type="component" value="Chromosome"/>
</dbReference>
<sequence>MSGTSNLYITKTDLAADYRAIRDESARICALLHTDDYQIQSIVETSPPKWHIAHVSWFFEAFVLPEFHSAYHPFRPEFAYLFNSYYETVGSMHPRPARGMLSRPTVEEVYRYRAHVDEHMLELIERVEEARWPEFAYRVTLGLNHEQQHQELLLMDIKHNLSVNPTRPAYSDSLQVSEPASVPMVWIDRPGGIMDIGHAGDGFAYDNETPRHQVLVRDHRLASRPVSNGEYLAFIEDDGYARPELWLSDGWSLLKREGWQQPLYWEQRDGVWLQFTLGGMRTLNPDEPVCHVSFYEADAYARWAGKRLPSEAELELMLAQQPVAGNFLDHTRLQPQPGEGQWYGDVWEWSASPYAPYPGFKPLAGSMGEYNGKFMCNQMVLRGGCCLTPPGHLRASYRNFFYPHDRWPVTGVRLAEDA</sequence>
<feature type="domain" description="Sulfatase-modifying factor enzyme-like" evidence="4">
    <location>
        <begin position="187"/>
        <end position="316"/>
    </location>
</feature>
<dbReference type="Pfam" id="PF12867">
    <property type="entry name" value="DinB_2"/>
    <property type="match status" value="1"/>
</dbReference>
<evidence type="ECO:0000256" key="3">
    <source>
        <dbReference type="ARBA" id="ARBA00037882"/>
    </source>
</evidence>
<evidence type="ECO:0008006" key="8">
    <source>
        <dbReference type="Google" id="ProtNLM"/>
    </source>
</evidence>
<dbReference type="PANTHER" id="PTHR23150">
    <property type="entry name" value="SULFATASE MODIFYING FACTOR 1, 2"/>
    <property type="match status" value="1"/>
</dbReference>
<keyword evidence="1" id="KW-0560">Oxidoreductase</keyword>
<evidence type="ECO:0000259" key="4">
    <source>
        <dbReference type="Pfam" id="PF03781"/>
    </source>
</evidence>
<feature type="domain" description="Sulfatase-modifying factor enzyme-like" evidence="4">
    <location>
        <begin position="342"/>
        <end position="415"/>
    </location>
</feature>
<dbReference type="STRING" id="1748243.Tel_08885"/>
<dbReference type="AlphaFoldDB" id="A0A0S2TDM3"/>
<accession>A0A0S2TDM3</accession>
<comment type="pathway">
    <text evidence="3">Amino-acid biosynthesis; ergothioneine biosynthesis.</text>
</comment>
<feature type="domain" description="DinB-like" evidence="5">
    <location>
        <begin position="19"/>
        <end position="151"/>
    </location>
</feature>